<evidence type="ECO:0000256" key="2">
    <source>
        <dbReference type="ARBA" id="ARBA00023002"/>
    </source>
</evidence>
<reference evidence="4" key="1">
    <citation type="submission" date="2020-12" db="EMBL/GenBank/DDBJ databases">
        <authorList>
            <person name="Iha C."/>
        </authorList>
    </citation>
    <scope>NUCLEOTIDE SEQUENCE</scope>
</reference>
<gene>
    <name evidence="4" type="ORF">OSTQU699_LOCUS1966</name>
</gene>
<dbReference type="InterPro" id="IPR036291">
    <property type="entry name" value="NAD(P)-bd_dom_sf"/>
</dbReference>
<proteinExistence type="predicted"/>
<dbReference type="GO" id="GO:0016491">
    <property type="term" value="F:oxidoreductase activity"/>
    <property type="evidence" value="ECO:0007669"/>
    <property type="project" value="UniProtKB-KW"/>
</dbReference>
<dbReference type="Gene3D" id="3.90.180.10">
    <property type="entry name" value="Medium-chain alcohol dehydrogenases, catalytic domain"/>
    <property type="match status" value="1"/>
</dbReference>
<comment type="caution">
    <text evidence="4">The sequence shown here is derived from an EMBL/GenBank/DDBJ whole genome shotgun (WGS) entry which is preliminary data.</text>
</comment>
<dbReference type="InterPro" id="IPR013149">
    <property type="entry name" value="ADH-like_C"/>
</dbReference>
<dbReference type="AlphaFoldDB" id="A0A8S1IQT3"/>
<dbReference type="Gene3D" id="3.40.50.720">
    <property type="entry name" value="NAD(P)-binding Rossmann-like Domain"/>
    <property type="match status" value="1"/>
</dbReference>
<organism evidence="4 5">
    <name type="scientific">Ostreobium quekettii</name>
    <dbReference type="NCBI Taxonomy" id="121088"/>
    <lineage>
        <taxon>Eukaryota</taxon>
        <taxon>Viridiplantae</taxon>
        <taxon>Chlorophyta</taxon>
        <taxon>core chlorophytes</taxon>
        <taxon>Ulvophyceae</taxon>
        <taxon>TCBD clade</taxon>
        <taxon>Bryopsidales</taxon>
        <taxon>Ostreobineae</taxon>
        <taxon>Ostreobiaceae</taxon>
        <taxon>Ostreobium</taxon>
    </lineage>
</organism>
<dbReference type="InterPro" id="IPR051034">
    <property type="entry name" value="Mito_Enoyl-ACP_Reductase"/>
</dbReference>
<dbReference type="PANTHER" id="PTHR43981:SF2">
    <property type="entry name" value="ENOYL-[ACYL-CARRIER-PROTEIN] REDUCTASE, MITOCHONDRIAL"/>
    <property type="match status" value="1"/>
</dbReference>
<evidence type="ECO:0000313" key="4">
    <source>
        <dbReference type="EMBL" id="CAD7696605.1"/>
    </source>
</evidence>
<keyword evidence="2" id="KW-0560">Oxidoreductase</keyword>
<dbReference type="EMBL" id="CAJHUC010000513">
    <property type="protein sequence ID" value="CAD7696605.1"/>
    <property type="molecule type" value="Genomic_DNA"/>
</dbReference>
<dbReference type="GO" id="GO:0006631">
    <property type="term" value="P:fatty acid metabolic process"/>
    <property type="evidence" value="ECO:0007669"/>
    <property type="project" value="TreeGrafter"/>
</dbReference>
<dbReference type="SUPFAM" id="SSF51735">
    <property type="entry name" value="NAD(P)-binding Rossmann-fold domains"/>
    <property type="match status" value="1"/>
</dbReference>
<accession>A0A8S1IQT3</accession>
<protein>
    <recommendedName>
        <fullName evidence="3">Alcohol dehydrogenase-like C-terminal domain-containing protein</fullName>
    </recommendedName>
</protein>
<dbReference type="GO" id="GO:0005739">
    <property type="term" value="C:mitochondrion"/>
    <property type="evidence" value="ECO:0007669"/>
    <property type="project" value="TreeGrafter"/>
</dbReference>
<evidence type="ECO:0000256" key="1">
    <source>
        <dbReference type="ARBA" id="ARBA00022857"/>
    </source>
</evidence>
<dbReference type="Pfam" id="PF00107">
    <property type="entry name" value="ADH_zinc_N"/>
    <property type="match status" value="1"/>
</dbReference>
<sequence length="144" mass="15719">MSLGATAVATEANAKSVYESCGFPRAALAFDCVGGRSTTSVAKFLREGGTVVTYGAMSLQPVSIPASLLIFRDIRVRGFWWSGRAVQEMGKTGKAAIIDKVVKLVQEGKLKIRTERMPMSRYRHALAMCREGYRGTKILLVQDT</sequence>
<dbReference type="PANTHER" id="PTHR43981">
    <property type="entry name" value="ENOYL-[ACYL-CARRIER-PROTEIN] REDUCTASE, MITOCHONDRIAL"/>
    <property type="match status" value="1"/>
</dbReference>
<keyword evidence="1" id="KW-0521">NADP</keyword>
<keyword evidence="5" id="KW-1185">Reference proteome</keyword>
<feature type="domain" description="Alcohol dehydrogenase-like C-terminal" evidence="3">
    <location>
        <begin position="2"/>
        <end position="88"/>
    </location>
</feature>
<name>A0A8S1IQT3_9CHLO</name>
<dbReference type="Proteomes" id="UP000708148">
    <property type="component" value="Unassembled WGS sequence"/>
</dbReference>
<dbReference type="OrthoDB" id="7482721at2759"/>
<evidence type="ECO:0000313" key="5">
    <source>
        <dbReference type="Proteomes" id="UP000708148"/>
    </source>
</evidence>
<evidence type="ECO:0000259" key="3">
    <source>
        <dbReference type="Pfam" id="PF00107"/>
    </source>
</evidence>